<dbReference type="Proteomes" id="UP001589700">
    <property type="component" value="Unassembled WGS sequence"/>
</dbReference>
<evidence type="ECO:0000256" key="2">
    <source>
        <dbReference type="SAM" id="Phobius"/>
    </source>
</evidence>
<reference evidence="3 4" key="1">
    <citation type="submission" date="2024-09" db="EMBL/GenBank/DDBJ databases">
        <authorList>
            <person name="Sun Q."/>
            <person name="Mori K."/>
        </authorList>
    </citation>
    <scope>NUCLEOTIDE SEQUENCE [LARGE SCALE GENOMIC DNA]</scope>
    <source>
        <strain evidence="3 4">CCM 7659</strain>
    </source>
</reference>
<protein>
    <recommendedName>
        <fullName evidence="5">DUF4190 domain-containing protein</fullName>
    </recommendedName>
</protein>
<feature type="transmembrane region" description="Helical" evidence="2">
    <location>
        <begin position="81"/>
        <end position="102"/>
    </location>
</feature>
<comment type="caution">
    <text evidence="3">The sequence shown here is derived from an EMBL/GenBank/DDBJ whole genome shotgun (WGS) entry which is preliminary data.</text>
</comment>
<keyword evidence="4" id="KW-1185">Reference proteome</keyword>
<evidence type="ECO:0000256" key="1">
    <source>
        <dbReference type="SAM" id="MobiDB-lite"/>
    </source>
</evidence>
<accession>A0ABV5JRG7</accession>
<name>A0ABV5JRG7_9ACTN</name>
<sequence length="103" mass="10737">MSSRSGSRGQKPKKAPSSGMDLGTRALVLGIGAVLFSWVPLLNIVAFLAAMMAVGFGLMARSSMSSMLGEGGEPNLKRGMWGMVLGAIAMVVFVVTAVRYSVL</sequence>
<gene>
    <name evidence="3" type="ORF">ACFFVD_11145</name>
</gene>
<keyword evidence="2" id="KW-1133">Transmembrane helix</keyword>
<dbReference type="RefSeq" id="WP_241730154.1">
    <property type="nucleotide sequence ID" value="NZ_JAALDM010000163.1"/>
</dbReference>
<keyword evidence="2" id="KW-0812">Transmembrane</keyword>
<evidence type="ECO:0000313" key="4">
    <source>
        <dbReference type="Proteomes" id="UP001589700"/>
    </source>
</evidence>
<evidence type="ECO:0008006" key="5">
    <source>
        <dbReference type="Google" id="ProtNLM"/>
    </source>
</evidence>
<feature type="region of interest" description="Disordered" evidence="1">
    <location>
        <begin position="1"/>
        <end position="21"/>
    </location>
</feature>
<organism evidence="3 4">
    <name type="scientific">Dietzia aerolata</name>
    <dbReference type="NCBI Taxonomy" id="595984"/>
    <lineage>
        <taxon>Bacteria</taxon>
        <taxon>Bacillati</taxon>
        <taxon>Actinomycetota</taxon>
        <taxon>Actinomycetes</taxon>
        <taxon>Mycobacteriales</taxon>
        <taxon>Dietziaceae</taxon>
        <taxon>Dietzia</taxon>
    </lineage>
</organism>
<keyword evidence="2" id="KW-0472">Membrane</keyword>
<feature type="transmembrane region" description="Helical" evidence="2">
    <location>
        <begin position="20"/>
        <end position="38"/>
    </location>
</feature>
<proteinExistence type="predicted"/>
<evidence type="ECO:0000313" key="3">
    <source>
        <dbReference type="EMBL" id="MFB9260357.1"/>
    </source>
</evidence>
<dbReference type="EMBL" id="JBHMDY010000006">
    <property type="protein sequence ID" value="MFB9260357.1"/>
    <property type="molecule type" value="Genomic_DNA"/>
</dbReference>